<dbReference type="RefSeq" id="YP_007236040.1">
    <property type="nucleotide sequence ID" value="NC_019909.1"/>
</dbReference>
<dbReference type="EMBL" id="HE956709">
    <property type="protein sequence ID" value="CCI88781.1"/>
    <property type="molecule type" value="Genomic_DNA"/>
</dbReference>
<keyword evidence="2" id="KW-1185">Reference proteome</keyword>
<evidence type="ECO:0000313" key="1">
    <source>
        <dbReference type="EMBL" id="CCI88781.1"/>
    </source>
</evidence>
<gene>
    <name evidence="1" type="primary">g207</name>
    <name evidence="1" type="ORF">BN80_211</name>
</gene>
<reference evidence="1 2" key="1">
    <citation type="submission" date="2012-06" db="EMBL/GenBank/DDBJ databases">
        <title>Genomic characterization of five bacteriophages specific for Yersinia species.</title>
        <authorList>
            <person name="Skurnik M."/>
            <person name="Nawaz A."/>
            <person name="Happonen L."/>
            <person name="Butcher S."/>
            <person name="Mattinen L."/>
        </authorList>
    </citation>
    <scope>NUCLEOTIDE SEQUENCE [LARGE SCALE GENOMIC DNA]</scope>
</reference>
<dbReference type="GeneID" id="14295691"/>
<accession>I7K362</accession>
<sequence>MIFNTDPIAEIPSHFHRRVDAKGNGGFVPCKDSEYFVMFTIIEKSPIMYGPYGKAKAEAKAFQLKSSAPAAIVTLLESKGEVKIEFSIH</sequence>
<dbReference type="Proteomes" id="UP000002909">
    <property type="component" value="Segment"/>
</dbReference>
<protein>
    <submittedName>
        <fullName evidence="1">Uncharacterized protein</fullName>
    </submittedName>
</protein>
<name>I7K362_BPPR1</name>
<organismHost>
    <name type="scientific">Yersinia enterocolitica</name>
    <dbReference type="NCBI Taxonomy" id="630"/>
</organismHost>
<evidence type="ECO:0000313" key="2">
    <source>
        <dbReference type="Proteomes" id="UP000002909"/>
    </source>
</evidence>
<organism evidence="1 2">
    <name type="scientific">Yersinia phage phiR1-RT</name>
    <dbReference type="NCBI Taxonomy" id="1206558"/>
    <lineage>
        <taxon>Viruses</taxon>
        <taxon>Duplodnaviria</taxon>
        <taxon>Heunggongvirae</taxon>
        <taxon>Uroviricota</taxon>
        <taxon>Caudoviricetes</taxon>
        <taxon>Pantevenvirales</taxon>
        <taxon>Straboviridae</taxon>
        <taxon>Tevenvirinae</taxon>
        <taxon>Tegunavirus</taxon>
        <taxon>Tegunavirus r1rt</taxon>
    </lineage>
</organism>
<proteinExistence type="predicted"/>
<dbReference type="KEGG" id="vg:14295691"/>